<protein>
    <recommendedName>
        <fullName evidence="6">Serpin domain-containing protein</fullName>
    </recommendedName>
</protein>
<keyword evidence="5" id="KW-0732">Signal</keyword>
<gene>
    <name evidence="7" type="ORF">KQX54_013198</name>
</gene>
<dbReference type="Proteomes" id="UP000826195">
    <property type="component" value="Unassembled WGS sequence"/>
</dbReference>
<dbReference type="CDD" id="cd19601">
    <property type="entry name" value="serpin42Da-like"/>
    <property type="match status" value="1"/>
</dbReference>
<dbReference type="Pfam" id="PF00079">
    <property type="entry name" value="Serpin"/>
    <property type="match status" value="1"/>
</dbReference>
<dbReference type="InterPro" id="IPR036186">
    <property type="entry name" value="Serpin_sf"/>
</dbReference>
<evidence type="ECO:0000256" key="1">
    <source>
        <dbReference type="ARBA" id="ARBA00009500"/>
    </source>
</evidence>
<evidence type="ECO:0000259" key="6">
    <source>
        <dbReference type="SMART" id="SM00093"/>
    </source>
</evidence>
<evidence type="ECO:0000256" key="5">
    <source>
        <dbReference type="SAM" id="SignalP"/>
    </source>
</evidence>
<keyword evidence="8" id="KW-1185">Reference proteome</keyword>
<comment type="caution">
    <text evidence="7">The sequence shown here is derived from an EMBL/GenBank/DDBJ whole genome shotgun (WGS) entry which is preliminary data.</text>
</comment>
<evidence type="ECO:0000256" key="4">
    <source>
        <dbReference type="RuleBase" id="RU000411"/>
    </source>
</evidence>
<feature type="chain" id="PRO_5043485032" description="Serpin domain-containing protein" evidence="5">
    <location>
        <begin position="19"/>
        <end position="412"/>
    </location>
</feature>
<dbReference type="AlphaFoldDB" id="A0AAV7J1S8"/>
<dbReference type="InterPro" id="IPR023796">
    <property type="entry name" value="Serpin_dom"/>
</dbReference>
<dbReference type="EMBL" id="JAHXZJ010000002">
    <property type="protein sequence ID" value="KAH0564629.1"/>
    <property type="molecule type" value="Genomic_DNA"/>
</dbReference>
<evidence type="ECO:0000256" key="3">
    <source>
        <dbReference type="ARBA" id="ARBA00022900"/>
    </source>
</evidence>
<feature type="signal peptide" evidence="5">
    <location>
        <begin position="1"/>
        <end position="18"/>
    </location>
</feature>
<keyword evidence="2" id="KW-0646">Protease inhibitor</keyword>
<comment type="similarity">
    <text evidence="1 4">Belongs to the serpin family.</text>
</comment>
<dbReference type="PROSITE" id="PS00284">
    <property type="entry name" value="SERPIN"/>
    <property type="match status" value="1"/>
</dbReference>
<dbReference type="InterPro" id="IPR023795">
    <property type="entry name" value="Serpin_CS"/>
</dbReference>
<evidence type="ECO:0000313" key="7">
    <source>
        <dbReference type="EMBL" id="KAH0564629.1"/>
    </source>
</evidence>
<evidence type="ECO:0000313" key="8">
    <source>
        <dbReference type="Proteomes" id="UP000826195"/>
    </source>
</evidence>
<keyword evidence="3" id="KW-0722">Serine protease inhibitor</keyword>
<dbReference type="GO" id="GO:0004867">
    <property type="term" value="F:serine-type endopeptidase inhibitor activity"/>
    <property type="evidence" value="ECO:0007669"/>
    <property type="project" value="UniProtKB-KW"/>
</dbReference>
<dbReference type="Gene3D" id="2.30.39.10">
    <property type="entry name" value="Alpha-1-antitrypsin, domain 1"/>
    <property type="match status" value="1"/>
</dbReference>
<proteinExistence type="inferred from homology"/>
<dbReference type="InterPro" id="IPR042185">
    <property type="entry name" value="Serpin_sf_2"/>
</dbReference>
<dbReference type="InterPro" id="IPR000215">
    <property type="entry name" value="Serpin_fam"/>
</dbReference>
<dbReference type="PANTHER" id="PTHR11461">
    <property type="entry name" value="SERINE PROTEASE INHIBITOR, SERPIN"/>
    <property type="match status" value="1"/>
</dbReference>
<sequence>MAIKIMLWIPFIITICTAHYTSGFNFERDENMQAIHDISLGINRFTVELHKIISRNVKSFVISPLSVALVLMMAACGADGENAEEMKSVLHFDSDNSVHRTGIHSMLEMFNAIQTSEVKMANRMYIKKGIKIYPDYVNLIKTTFNSSIENVEFENCAETAQAINQWCAEQTHQRIEKIIDPNDIDQETMLILVNAVYFKALWSSAFEKSDTNLKTFHLNKFETKEVPMMWQSIETSYGVLSESNATFVRLRFKSNYVYEYLNMIVMLPNEIDGLDIIENNLHKLEPSAVKGTRCLVRLFLPKFKMENKFDLTVPLNQMGMVTPFQDNANFSRMSKKPLEMKIAKIVQKTIFEVNEKGVEAVAATQATLNFRFGKGYNPYLKKVDFVVNRPFMYLITNKNTILFSGKVTDPDY</sequence>
<feature type="domain" description="Serpin" evidence="6">
    <location>
        <begin position="47"/>
        <end position="410"/>
    </location>
</feature>
<accession>A0AAV7J1S8</accession>
<reference evidence="7 8" key="1">
    <citation type="journal article" date="2021" name="J. Hered.">
        <title>A chromosome-level genome assembly of the parasitoid wasp, Cotesia glomerata (Hymenoptera: Braconidae).</title>
        <authorList>
            <person name="Pinto B.J."/>
            <person name="Weis J.J."/>
            <person name="Gamble T."/>
            <person name="Ode P.J."/>
            <person name="Paul R."/>
            <person name="Zaspel J.M."/>
        </authorList>
    </citation>
    <scope>NUCLEOTIDE SEQUENCE [LARGE SCALE GENOMIC DNA]</scope>
    <source>
        <strain evidence="7">CgM1</strain>
    </source>
</reference>
<evidence type="ECO:0000256" key="2">
    <source>
        <dbReference type="ARBA" id="ARBA00022690"/>
    </source>
</evidence>
<dbReference type="InterPro" id="IPR042178">
    <property type="entry name" value="Serpin_sf_1"/>
</dbReference>
<dbReference type="SUPFAM" id="SSF56574">
    <property type="entry name" value="Serpins"/>
    <property type="match status" value="1"/>
</dbReference>
<dbReference type="Gene3D" id="3.30.497.10">
    <property type="entry name" value="Antithrombin, subunit I, domain 2"/>
    <property type="match status" value="1"/>
</dbReference>
<dbReference type="SMART" id="SM00093">
    <property type="entry name" value="SERPIN"/>
    <property type="match status" value="1"/>
</dbReference>
<organism evidence="7 8">
    <name type="scientific">Cotesia glomerata</name>
    <name type="common">Lepidopteran parasitic wasp</name>
    <name type="synonym">Apanteles glomeratus</name>
    <dbReference type="NCBI Taxonomy" id="32391"/>
    <lineage>
        <taxon>Eukaryota</taxon>
        <taxon>Metazoa</taxon>
        <taxon>Ecdysozoa</taxon>
        <taxon>Arthropoda</taxon>
        <taxon>Hexapoda</taxon>
        <taxon>Insecta</taxon>
        <taxon>Pterygota</taxon>
        <taxon>Neoptera</taxon>
        <taxon>Endopterygota</taxon>
        <taxon>Hymenoptera</taxon>
        <taxon>Apocrita</taxon>
        <taxon>Ichneumonoidea</taxon>
        <taxon>Braconidae</taxon>
        <taxon>Microgastrinae</taxon>
        <taxon>Cotesia</taxon>
    </lineage>
</organism>
<name>A0AAV7J1S8_COTGL</name>
<dbReference type="GO" id="GO:0005615">
    <property type="term" value="C:extracellular space"/>
    <property type="evidence" value="ECO:0007669"/>
    <property type="project" value="InterPro"/>
</dbReference>
<dbReference type="PANTHER" id="PTHR11461:SF211">
    <property type="entry name" value="GH10112P-RELATED"/>
    <property type="match status" value="1"/>
</dbReference>